<gene>
    <name evidence="1" type="ORF">LEP1GSC062_0067</name>
</gene>
<keyword evidence="2" id="KW-1185">Reference proteome</keyword>
<dbReference type="Proteomes" id="UP000018747">
    <property type="component" value="Unassembled WGS sequence"/>
</dbReference>
<sequence>MILMIPNFLTCGVGDEFLQSTSLNFLTVFIVGTLHILFTKKHFENAGNPILQSTRDMVKTQWLLSPMMGPGKIAFSELEKTIRAADLDPTIKTRADGRKSFAMKLRTCLQERISRSSHKLRYLLSLIPKFFLRTRIFSLHSPLTLKAVDKY</sequence>
<accession>V6HYX4</accession>
<evidence type="ECO:0000313" key="1">
    <source>
        <dbReference type="EMBL" id="EQA62247.1"/>
    </source>
</evidence>
<evidence type="ECO:0000313" key="2">
    <source>
        <dbReference type="Proteomes" id="UP000018747"/>
    </source>
</evidence>
<dbReference type="EMBL" id="AHMT02000036">
    <property type="protein sequence ID" value="EQA62247.1"/>
    <property type="molecule type" value="Genomic_DNA"/>
</dbReference>
<dbReference type="AlphaFoldDB" id="V6HYX4"/>
<protein>
    <submittedName>
        <fullName evidence="1">Uncharacterized protein</fullName>
    </submittedName>
</protein>
<comment type="caution">
    <text evidence="1">The sequence shown here is derived from an EMBL/GenBank/DDBJ whole genome shotgun (WGS) entry which is preliminary data.</text>
</comment>
<proteinExistence type="predicted"/>
<organism evidence="1 2">
    <name type="scientific">Leptospira alexanderi serovar Manhao 3 str. L 60</name>
    <dbReference type="NCBI Taxonomy" id="1049759"/>
    <lineage>
        <taxon>Bacteria</taxon>
        <taxon>Pseudomonadati</taxon>
        <taxon>Spirochaetota</taxon>
        <taxon>Spirochaetia</taxon>
        <taxon>Leptospirales</taxon>
        <taxon>Leptospiraceae</taxon>
        <taxon>Leptospira</taxon>
    </lineage>
</organism>
<name>V6HYX4_9LEPT</name>
<reference evidence="1" key="1">
    <citation type="submission" date="2013-05" db="EMBL/GenBank/DDBJ databases">
        <authorList>
            <person name="Harkins D.M."/>
            <person name="Durkin A.S."/>
            <person name="Brinkac L.M."/>
            <person name="Haft D.H."/>
            <person name="Selengut J.D."/>
            <person name="Sanka R."/>
            <person name="DePew J."/>
            <person name="Purushe J."/>
            <person name="Hartskeerl R.A."/>
            <person name="Ahmed A."/>
            <person name="van der Linden H."/>
            <person name="Goris M.G.A."/>
            <person name="Vinetz J.M."/>
            <person name="Sutton G.G."/>
            <person name="Nierman W.C."/>
            <person name="Fouts D.E."/>
        </authorList>
    </citation>
    <scope>NUCLEOTIDE SEQUENCE [LARGE SCALE GENOMIC DNA]</scope>
    <source>
        <strain evidence="1">L 60</strain>
    </source>
</reference>